<dbReference type="EMBL" id="GBXM01092668">
    <property type="protein sequence ID" value="JAH15909.1"/>
    <property type="molecule type" value="Transcribed_RNA"/>
</dbReference>
<accession>A0A0E9QGK9</accession>
<dbReference type="AlphaFoldDB" id="A0A0E9QGK9"/>
<sequence>MLIRVLYYNTSMPLTVGILSVYDITSWRSVLCLITVEEEKLEMFCF</sequence>
<evidence type="ECO:0000313" key="1">
    <source>
        <dbReference type="EMBL" id="JAH15909.1"/>
    </source>
</evidence>
<organism evidence="1">
    <name type="scientific">Anguilla anguilla</name>
    <name type="common">European freshwater eel</name>
    <name type="synonym">Muraena anguilla</name>
    <dbReference type="NCBI Taxonomy" id="7936"/>
    <lineage>
        <taxon>Eukaryota</taxon>
        <taxon>Metazoa</taxon>
        <taxon>Chordata</taxon>
        <taxon>Craniata</taxon>
        <taxon>Vertebrata</taxon>
        <taxon>Euteleostomi</taxon>
        <taxon>Actinopterygii</taxon>
        <taxon>Neopterygii</taxon>
        <taxon>Teleostei</taxon>
        <taxon>Anguilliformes</taxon>
        <taxon>Anguillidae</taxon>
        <taxon>Anguilla</taxon>
    </lineage>
</organism>
<protein>
    <submittedName>
        <fullName evidence="1">Uncharacterized protein</fullName>
    </submittedName>
</protein>
<name>A0A0E9QGK9_ANGAN</name>
<proteinExistence type="predicted"/>
<reference evidence="1" key="2">
    <citation type="journal article" date="2015" name="Fish Shellfish Immunol.">
        <title>Early steps in the European eel (Anguilla anguilla)-Vibrio vulnificus interaction in the gills: Role of the RtxA13 toxin.</title>
        <authorList>
            <person name="Callol A."/>
            <person name="Pajuelo D."/>
            <person name="Ebbesson L."/>
            <person name="Teles M."/>
            <person name="MacKenzie S."/>
            <person name="Amaro C."/>
        </authorList>
    </citation>
    <scope>NUCLEOTIDE SEQUENCE</scope>
</reference>
<reference evidence="1" key="1">
    <citation type="submission" date="2014-11" db="EMBL/GenBank/DDBJ databases">
        <authorList>
            <person name="Amaro Gonzalez C."/>
        </authorList>
    </citation>
    <scope>NUCLEOTIDE SEQUENCE</scope>
</reference>